<evidence type="ECO:0000313" key="2">
    <source>
        <dbReference type="EMBL" id="BDD08204.1"/>
    </source>
</evidence>
<protein>
    <submittedName>
        <fullName evidence="2">Uncharacterized protein</fullName>
    </submittedName>
</protein>
<dbReference type="KEGG" id="fax:FUAX_06360"/>
<dbReference type="Proteomes" id="UP001348817">
    <property type="component" value="Chromosome"/>
</dbReference>
<keyword evidence="3" id="KW-1185">Reference proteome</keyword>
<reference evidence="2 3" key="1">
    <citation type="submission" date="2021-12" db="EMBL/GenBank/DDBJ databases">
        <title>Genome sequencing of bacteria with rrn-lacking chromosome and rrn-plasmid.</title>
        <authorList>
            <person name="Anda M."/>
            <person name="Iwasaki W."/>
        </authorList>
    </citation>
    <scope>NUCLEOTIDE SEQUENCE [LARGE SCALE GENOMIC DNA]</scope>
    <source>
        <strain evidence="2 3">DSM 100852</strain>
    </source>
</reference>
<accession>A0AAU9C8A9</accession>
<organism evidence="2 3">
    <name type="scientific">Fulvitalea axinellae</name>
    <dbReference type="NCBI Taxonomy" id="1182444"/>
    <lineage>
        <taxon>Bacteria</taxon>
        <taxon>Pseudomonadati</taxon>
        <taxon>Bacteroidota</taxon>
        <taxon>Cytophagia</taxon>
        <taxon>Cytophagales</taxon>
        <taxon>Persicobacteraceae</taxon>
        <taxon>Fulvitalea</taxon>
    </lineage>
</organism>
<proteinExistence type="predicted"/>
<dbReference type="RefSeq" id="WP_338393480.1">
    <property type="nucleotide sequence ID" value="NZ_AP025314.1"/>
</dbReference>
<dbReference type="EMBL" id="AP025314">
    <property type="protein sequence ID" value="BDD08204.1"/>
    <property type="molecule type" value="Genomic_DNA"/>
</dbReference>
<evidence type="ECO:0000313" key="3">
    <source>
        <dbReference type="Proteomes" id="UP001348817"/>
    </source>
</evidence>
<dbReference type="AlphaFoldDB" id="A0AAU9C8A9"/>
<feature type="region of interest" description="Disordered" evidence="1">
    <location>
        <begin position="1"/>
        <end position="32"/>
    </location>
</feature>
<name>A0AAU9C8A9_9BACT</name>
<sequence>MRKQLQSKSPKQRKARSQPGASGQAILPANRSLPVQLMMDSATFRTMTVTHRDQGKEGRKKMHSIALRKEGITNEERVSLTGSFHAEEMRIADKLDLEKASYPFSLQEFESCLDTFQHLNEAERTVSPTDPAEKHEYKRIQDEKLACLSDLERLIFIWNKKFPIPARRIHHPEAIPHFGVLCLLMDDIQRERSRVAWKQITYSMSMTAPITYGMGISRKRNAEALIPSDFQRKKLLDGHRYPYYLPKMFEPDGKLSEKSQPARSMMVGWMGRLASVSDGFELARNACEKNSSLRGEMEVLLVSPSVVPGHYHRKGKEFRIASDFTGGNTFMPHESAEGEETLCFCPPYLMFGKMLEEFRISKDSSSRRATSGAVEAEAKLLKAFKIPGKAGNGNIKVRGRDPHDDFFDISTVEGESDTALSLKTSDDANAESFKVDIGTVSWQGVREMMALECAPRHKERDLVPRPAHTLQLPPAALHPKGATVYSELFGMEAFDPASVRVDSLSVLGEQGHMGAVYELLQTNGNRKILKMIGEHEGRFAWTKHHEKEAFASNFIRTIGNRVIAPRSLPLARLGPEIEGLKQILSARPHPHNFPVHSLLHAIGIVQGHSNERISALVMDKVPGFSCQNLVRKYGDGYKVVLDLLLKNPNVQAAIGELLAYDLLLGNFDRFWCGVHEGNNLFNASITESHPSGKRHLDLKINERHPVGAIDQTLSALGLFVFLQKICYKKGTQEYLDNPEYSRLGHVVEEAGDLPLAFEKECRSMGKDFRNVISRFLGTFIKEGPGQVAWTRDLFEGQIKPNMSSAGLDIGFMEALLNLREKRDVYEAMKKIRYPTFSHEAQVFFELWDVVLEELGKYDIRALQSRLHTSKQRVHGLL</sequence>
<gene>
    <name evidence="2" type="ORF">FUAX_06360</name>
</gene>
<feature type="compositionally biased region" description="Basic residues" evidence="1">
    <location>
        <begin position="1"/>
        <end position="16"/>
    </location>
</feature>
<evidence type="ECO:0000256" key="1">
    <source>
        <dbReference type="SAM" id="MobiDB-lite"/>
    </source>
</evidence>